<evidence type="ECO:0000256" key="1">
    <source>
        <dbReference type="SAM" id="MobiDB-lite"/>
    </source>
</evidence>
<dbReference type="EMBL" id="BJVQ01000031">
    <property type="protein sequence ID" value="GEL47181.1"/>
    <property type="molecule type" value="Genomic_DNA"/>
</dbReference>
<evidence type="ECO:0000313" key="3">
    <source>
        <dbReference type="Proteomes" id="UP000321723"/>
    </source>
</evidence>
<sequence length="173" mass="18271">MGTATLPRVPAGIRTGGQFSITVRAEAGITLLTAVQEPLRGMARLRPGRPTAKAALATDVVARLDGVGAWRACDPVPDPGAAGSPPAAVQIPGQVLIQPYADAADPTIFLAELDPSRDDPWAQASFWRLDDGEMVRLETDWHGRTYEDPDSHTVAGAKGEPDPEKVAAALAEW</sequence>
<evidence type="ECO:0000313" key="2">
    <source>
        <dbReference type="EMBL" id="GEL47181.1"/>
    </source>
</evidence>
<protein>
    <submittedName>
        <fullName evidence="2">Uncharacterized protein</fullName>
    </submittedName>
</protein>
<gene>
    <name evidence="2" type="ORF">CHO01_22970</name>
</gene>
<name>A0A511FD75_9CELL</name>
<reference evidence="2 3" key="1">
    <citation type="submission" date="2019-07" db="EMBL/GenBank/DDBJ databases">
        <title>Whole genome shotgun sequence of Cellulomonas hominis NBRC 16055.</title>
        <authorList>
            <person name="Hosoyama A."/>
            <person name="Uohara A."/>
            <person name="Ohji S."/>
            <person name="Ichikawa N."/>
        </authorList>
    </citation>
    <scope>NUCLEOTIDE SEQUENCE [LARGE SCALE GENOMIC DNA]</scope>
    <source>
        <strain evidence="2 3">NBRC 16055</strain>
    </source>
</reference>
<dbReference type="Proteomes" id="UP000321723">
    <property type="component" value="Unassembled WGS sequence"/>
</dbReference>
<accession>A0A511FD75</accession>
<comment type="caution">
    <text evidence="2">The sequence shown here is derived from an EMBL/GenBank/DDBJ whole genome shotgun (WGS) entry which is preliminary data.</text>
</comment>
<dbReference type="AlphaFoldDB" id="A0A511FD75"/>
<organism evidence="2 3">
    <name type="scientific">Cellulomonas hominis</name>
    <dbReference type="NCBI Taxonomy" id="156981"/>
    <lineage>
        <taxon>Bacteria</taxon>
        <taxon>Bacillati</taxon>
        <taxon>Actinomycetota</taxon>
        <taxon>Actinomycetes</taxon>
        <taxon>Micrococcales</taxon>
        <taxon>Cellulomonadaceae</taxon>
        <taxon>Cellulomonas</taxon>
    </lineage>
</organism>
<keyword evidence="3" id="KW-1185">Reference proteome</keyword>
<proteinExistence type="predicted"/>
<feature type="region of interest" description="Disordered" evidence="1">
    <location>
        <begin position="147"/>
        <end position="173"/>
    </location>
</feature>